<evidence type="ECO:0000313" key="2">
    <source>
        <dbReference type="Proteomes" id="UP000748752"/>
    </source>
</evidence>
<dbReference type="EMBL" id="NRRV01000023">
    <property type="protein sequence ID" value="MBK1631194.1"/>
    <property type="molecule type" value="Genomic_DNA"/>
</dbReference>
<accession>A0ABS1CI72</accession>
<sequence>MLLRDVKWEFLLPEEERGVKVSDEAEKEGYDWQENYLEEIRLGKTTLELKSTAYARKLDLRKLSKADWKAMKRVLQTMNFDRRFRLIEG</sequence>
<dbReference type="Proteomes" id="UP000748752">
    <property type="component" value="Unassembled WGS sequence"/>
</dbReference>
<reference evidence="1 2" key="1">
    <citation type="journal article" date="2020" name="Microorganisms">
        <title>Osmotic Adaptation and Compatible Solute Biosynthesis of Phototrophic Bacteria as Revealed from Genome Analyses.</title>
        <authorList>
            <person name="Imhoff J.F."/>
            <person name="Rahn T."/>
            <person name="Kunzel S."/>
            <person name="Keller A."/>
            <person name="Neulinger S.C."/>
        </authorList>
    </citation>
    <scope>NUCLEOTIDE SEQUENCE [LARGE SCALE GENOMIC DNA]</scope>
    <source>
        <strain evidence="1 2">DSM 6210</strain>
    </source>
</reference>
<dbReference type="RefSeq" id="WP_200237010.1">
    <property type="nucleotide sequence ID" value="NZ_NRRV01000023.1"/>
</dbReference>
<evidence type="ECO:0000313" key="1">
    <source>
        <dbReference type="EMBL" id="MBK1631194.1"/>
    </source>
</evidence>
<name>A0ABS1CI72_9GAMM</name>
<proteinExistence type="predicted"/>
<comment type="caution">
    <text evidence="1">The sequence shown here is derived from an EMBL/GenBank/DDBJ whole genome shotgun (WGS) entry which is preliminary data.</text>
</comment>
<organism evidence="1 2">
    <name type="scientific">Thiohalocapsa halophila</name>
    <dbReference type="NCBI Taxonomy" id="69359"/>
    <lineage>
        <taxon>Bacteria</taxon>
        <taxon>Pseudomonadati</taxon>
        <taxon>Pseudomonadota</taxon>
        <taxon>Gammaproteobacteria</taxon>
        <taxon>Chromatiales</taxon>
        <taxon>Chromatiaceae</taxon>
        <taxon>Thiohalocapsa</taxon>
    </lineage>
</organism>
<gene>
    <name evidence="1" type="ORF">CKO31_10675</name>
</gene>
<keyword evidence="2" id="KW-1185">Reference proteome</keyword>
<protein>
    <submittedName>
        <fullName evidence="1">Uncharacterized protein</fullName>
    </submittedName>
</protein>